<proteinExistence type="predicted"/>
<reference evidence="3" key="1">
    <citation type="submission" date="2024-07" db="EMBL/GenBank/DDBJ databases">
        <title>Two chromosome-level genome assemblies of Korean endemic species Abeliophyllum distichum and Forsythia ovata (Oleaceae).</title>
        <authorList>
            <person name="Jang H."/>
        </authorList>
    </citation>
    <scope>NUCLEOTIDE SEQUENCE [LARGE SCALE GENOMIC DNA]</scope>
</reference>
<accession>A0ABD1RD88</accession>
<feature type="region of interest" description="Disordered" evidence="1">
    <location>
        <begin position="83"/>
        <end position="102"/>
    </location>
</feature>
<name>A0ABD1RD88_9LAMI</name>
<organism evidence="2 3">
    <name type="scientific">Abeliophyllum distichum</name>
    <dbReference type="NCBI Taxonomy" id="126358"/>
    <lineage>
        <taxon>Eukaryota</taxon>
        <taxon>Viridiplantae</taxon>
        <taxon>Streptophyta</taxon>
        <taxon>Embryophyta</taxon>
        <taxon>Tracheophyta</taxon>
        <taxon>Spermatophyta</taxon>
        <taxon>Magnoliopsida</taxon>
        <taxon>eudicotyledons</taxon>
        <taxon>Gunneridae</taxon>
        <taxon>Pentapetalae</taxon>
        <taxon>asterids</taxon>
        <taxon>lamiids</taxon>
        <taxon>Lamiales</taxon>
        <taxon>Oleaceae</taxon>
        <taxon>Forsythieae</taxon>
        <taxon>Abeliophyllum</taxon>
    </lineage>
</organism>
<keyword evidence="3" id="KW-1185">Reference proteome</keyword>
<gene>
    <name evidence="2" type="ORF">Adt_31150</name>
</gene>
<evidence type="ECO:0000313" key="3">
    <source>
        <dbReference type="Proteomes" id="UP001604336"/>
    </source>
</evidence>
<dbReference type="Proteomes" id="UP001604336">
    <property type="component" value="Unassembled WGS sequence"/>
</dbReference>
<dbReference type="EMBL" id="JBFOLK010000009">
    <property type="protein sequence ID" value="KAL2486394.1"/>
    <property type="molecule type" value="Genomic_DNA"/>
</dbReference>
<sequence length="131" mass="14537">MVDHKKSTKQPLDMLDGQTTKLCDTVETLEKKVETTEAGIRKWNIQLDESRMICTAMIDVVAIFSDLQEEMKFVNALRQLTSGASGSKQHVPQASSNCEVDSEEDDDIVGAFSLRYSTISHQVTQKDGVQG</sequence>
<protein>
    <submittedName>
        <fullName evidence="2">Uncharacterized protein</fullName>
    </submittedName>
</protein>
<dbReference type="AlphaFoldDB" id="A0ABD1RD88"/>
<comment type="caution">
    <text evidence="2">The sequence shown here is derived from an EMBL/GenBank/DDBJ whole genome shotgun (WGS) entry which is preliminary data.</text>
</comment>
<evidence type="ECO:0000313" key="2">
    <source>
        <dbReference type="EMBL" id="KAL2486394.1"/>
    </source>
</evidence>
<feature type="compositionally biased region" description="Polar residues" evidence="1">
    <location>
        <begin position="83"/>
        <end position="99"/>
    </location>
</feature>
<evidence type="ECO:0000256" key="1">
    <source>
        <dbReference type="SAM" id="MobiDB-lite"/>
    </source>
</evidence>